<reference evidence="1" key="2">
    <citation type="submission" date="2021-04" db="EMBL/GenBank/DDBJ databases">
        <authorList>
            <person name="Dong X."/>
        </authorList>
    </citation>
    <scope>NUCLEOTIDE SEQUENCE</scope>
    <source>
        <strain evidence="1">ZWT</strain>
    </source>
</reference>
<comment type="caution">
    <text evidence="1">The sequence shown here is derived from an EMBL/GenBank/DDBJ whole genome shotgun (WGS) entry which is preliminary data.</text>
</comment>
<organism evidence="1 2">
    <name type="scientific">Oceanirhabdus seepicola</name>
    <dbReference type="NCBI Taxonomy" id="2828781"/>
    <lineage>
        <taxon>Bacteria</taxon>
        <taxon>Bacillati</taxon>
        <taxon>Bacillota</taxon>
        <taxon>Clostridia</taxon>
        <taxon>Eubacteriales</taxon>
        <taxon>Clostridiaceae</taxon>
        <taxon>Oceanirhabdus</taxon>
    </lineage>
</organism>
<evidence type="ECO:0000313" key="2">
    <source>
        <dbReference type="Proteomes" id="UP001056429"/>
    </source>
</evidence>
<dbReference type="AlphaFoldDB" id="A0A9J6NZQ0"/>
<keyword evidence="2" id="KW-1185">Reference proteome</keyword>
<reference evidence="1" key="1">
    <citation type="journal article" date="2021" name="mSystems">
        <title>Bacteria and Archaea Synergistically Convert Glycine Betaine to Biogenic Methane in the Formosa Cold Seep of the South China Sea.</title>
        <authorList>
            <person name="Li L."/>
            <person name="Zhang W."/>
            <person name="Zhang S."/>
            <person name="Song L."/>
            <person name="Sun Q."/>
            <person name="Zhang H."/>
            <person name="Xiang H."/>
            <person name="Dong X."/>
        </authorList>
    </citation>
    <scope>NUCLEOTIDE SEQUENCE</scope>
    <source>
        <strain evidence="1">ZWT</strain>
    </source>
</reference>
<gene>
    <name evidence="1" type="ORF">KDK92_02695</name>
</gene>
<name>A0A9J6NZQ0_9CLOT</name>
<dbReference type="EMBL" id="JAGSOJ010000001">
    <property type="protein sequence ID" value="MCM1988632.1"/>
    <property type="molecule type" value="Genomic_DNA"/>
</dbReference>
<dbReference type="Proteomes" id="UP001056429">
    <property type="component" value="Unassembled WGS sequence"/>
</dbReference>
<proteinExistence type="predicted"/>
<protein>
    <submittedName>
        <fullName evidence="1">Uncharacterized protein</fullName>
    </submittedName>
</protein>
<evidence type="ECO:0000313" key="1">
    <source>
        <dbReference type="EMBL" id="MCM1988632.1"/>
    </source>
</evidence>
<accession>A0A9J6NZQ0</accession>
<sequence length="103" mass="12019">MKSKKSLVCNKCNGNHFVMKREATYLYTYKVDTPITQKWSESKENLPFLFDNREKVGDKDYLECEECGAKYPCDLDNGDVNIQFTIEQKAIRSEHIENPKFLG</sequence>
<dbReference type="RefSeq" id="WP_250857504.1">
    <property type="nucleotide sequence ID" value="NZ_JAGSOJ010000001.1"/>
</dbReference>